<evidence type="ECO:0000256" key="1">
    <source>
        <dbReference type="SAM" id="SignalP"/>
    </source>
</evidence>
<feature type="signal peptide" evidence="1">
    <location>
        <begin position="1"/>
        <end position="20"/>
    </location>
</feature>
<organism evidence="2 3">
    <name type="scientific">Camellia sinensis</name>
    <name type="common">Tea plant</name>
    <name type="synonym">Thea sinensis</name>
    <dbReference type="NCBI Taxonomy" id="4442"/>
    <lineage>
        <taxon>Eukaryota</taxon>
        <taxon>Viridiplantae</taxon>
        <taxon>Streptophyta</taxon>
        <taxon>Embryophyta</taxon>
        <taxon>Tracheophyta</taxon>
        <taxon>Spermatophyta</taxon>
        <taxon>Magnoliopsida</taxon>
        <taxon>eudicotyledons</taxon>
        <taxon>Gunneridae</taxon>
        <taxon>Pentapetalae</taxon>
        <taxon>asterids</taxon>
        <taxon>Ericales</taxon>
        <taxon>Theaceae</taxon>
        <taxon>Camellia</taxon>
    </lineage>
</organism>
<dbReference type="AlphaFoldDB" id="A0A7J7H6Q9"/>
<name>A0A7J7H6Q9_CAMSI</name>
<comment type="caution">
    <text evidence="2">The sequence shown here is derived from an EMBL/GenBank/DDBJ whole genome shotgun (WGS) entry which is preliminary data.</text>
</comment>
<reference evidence="2 3" key="2">
    <citation type="submission" date="2020-07" db="EMBL/GenBank/DDBJ databases">
        <title>Genome assembly of wild tea tree DASZ reveals pedigree and selection history of tea varieties.</title>
        <authorList>
            <person name="Zhang W."/>
        </authorList>
    </citation>
    <scope>NUCLEOTIDE SEQUENCE [LARGE SCALE GENOMIC DNA]</scope>
    <source>
        <strain evidence="3">cv. G240</strain>
        <tissue evidence="2">Leaf</tissue>
    </source>
</reference>
<dbReference type="Proteomes" id="UP000593564">
    <property type="component" value="Unassembled WGS sequence"/>
</dbReference>
<gene>
    <name evidence="2" type="ORF">HYC85_013898</name>
</gene>
<accession>A0A7J7H6Q9</accession>
<protein>
    <recommendedName>
        <fullName evidence="4">Secreted protein</fullName>
    </recommendedName>
</protein>
<sequence>MLVRRLPLSVFSLSISATLSSSPKSLTTVKAKQAERELIVPNRESANLVRNRSRRRGMTNPLSSETLQPTETLEIENGLSLVPRMKLLLTIHCANHSVKPLDDW</sequence>
<dbReference type="EMBL" id="JACBKZ010000006">
    <property type="protein sequence ID" value="KAF5947941.1"/>
    <property type="molecule type" value="Genomic_DNA"/>
</dbReference>
<reference evidence="3" key="1">
    <citation type="journal article" date="2020" name="Nat. Commun.">
        <title>Genome assembly of wild tea tree DASZ reveals pedigree and selection history of tea varieties.</title>
        <authorList>
            <person name="Zhang W."/>
            <person name="Zhang Y."/>
            <person name="Qiu H."/>
            <person name="Guo Y."/>
            <person name="Wan H."/>
            <person name="Zhang X."/>
            <person name="Scossa F."/>
            <person name="Alseekh S."/>
            <person name="Zhang Q."/>
            <person name="Wang P."/>
            <person name="Xu L."/>
            <person name="Schmidt M.H."/>
            <person name="Jia X."/>
            <person name="Li D."/>
            <person name="Zhu A."/>
            <person name="Guo F."/>
            <person name="Chen W."/>
            <person name="Ni D."/>
            <person name="Usadel B."/>
            <person name="Fernie A.R."/>
            <person name="Wen W."/>
        </authorList>
    </citation>
    <scope>NUCLEOTIDE SEQUENCE [LARGE SCALE GENOMIC DNA]</scope>
    <source>
        <strain evidence="3">cv. G240</strain>
    </source>
</reference>
<evidence type="ECO:0000313" key="2">
    <source>
        <dbReference type="EMBL" id="KAF5947941.1"/>
    </source>
</evidence>
<feature type="chain" id="PRO_5029728852" description="Secreted protein" evidence="1">
    <location>
        <begin position="21"/>
        <end position="104"/>
    </location>
</feature>
<evidence type="ECO:0000313" key="3">
    <source>
        <dbReference type="Proteomes" id="UP000593564"/>
    </source>
</evidence>
<keyword evidence="3" id="KW-1185">Reference proteome</keyword>
<evidence type="ECO:0008006" key="4">
    <source>
        <dbReference type="Google" id="ProtNLM"/>
    </source>
</evidence>
<keyword evidence="1" id="KW-0732">Signal</keyword>
<proteinExistence type="predicted"/>